<proteinExistence type="predicted"/>
<organism evidence="1 2">
    <name type="scientific">Actinoallomurus iriomotensis</name>
    <dbReference type="NCBI Taxonomy" id="478107"/>
    <lineage>
        <taxon>Bacteria</taxon>
        <taxon>Bacillati</taxon>
        <taxon>Actinomycetota</taxon>
        <taxon>Actinomycetes</taxon>
        <taxon>Streptosporangiales</taxon>
        <taxon>Thermomonosporaceae</taxon>
        <taxon>Actinoallomurus</taxon>
    </lineage>
</organism>
<comment type="caution">
    <text evidence="1">The sequence shown here is derived from an EMBL/GenBank/DDBJ whole genome shotgun (WGS) entry which is preliminary data.</text>
</comment>
<dbReference type="Proteomes" id="UP001165135">
    <property type="component" value="Unassembled WGS sequence"/>
</dbReference>
<dbReference type="AlphaFoldDB" id="A0A9W6RCV4"/>
<dbReference type="EMBL" id="BSTJ01000002">
    <property type="protein sequence ID" value="GLY73666.1"/>
    <property type="molecule type" value="Genomic_DNA"/>
</dbReference>
<reference evidence="1" key="1">
    <citation type="submission" date="2023-03" db="EMBL/GenBank/DDBJ databases">
        <title>Actinoallomurus iriomotensis NBRC 103681.</title>
        <authorList>
            <person name="Ichikawa N."/>
            <person name="Sato H."/>
            <person name="Tonouchi N."/>
        </authorList>
    </citation>
    <scope>NUCLEOTIDE SEQUENCE</scope>
    <source>
        <strain evidence="1">NBRC 103681</strain>
    </source>
</reference>
<accession>A0A9W6RCV4</accession>
<evidence type="ECO:0000313" key="2">
    <source>
        <dbReference type="Proteomes" id="UP001165135"/>
    </source>
</evidence>
<name>A0A9W6RCV4_9ACTN</name>
<protein>
    <submittedName>
        <fullName evidence="1">Uncharacterized protein</fullName>
    </submittedName>
</protein>
<evidence type="ECO:0000313" key="1">
    <source>
        <dbReference type="EMBL" id="GLY73666.1"/>
    </source>
</evidence>
<gene>
    <name evidence="1" type="ORF">Airi01_019330</name>
</gene>
<sequence length="113" mass="12009">MSVGDDLATPLRVLEGVAEFVVTTRDPVCGERLVPMGRRPAGDGSYVRRLSATGDVARGEGGAERVRAVGRGLPGDGRVAGRRVRVPPLDLRLAIARRRGLTDRAAVVRGLVR</sequence>